<comment type="caution">
    <text evidence="7">The sequence shown here is derived from an EMBL/GenBank/DDBJ whole genome shotgun (WGS) entry which is preliminary data.</text>
</comment>
<comment type="similarity">
    <text evidence="2">Belongs to the autoinducer-2 exporter (AI-2E) (TC 2.A.86) family.</text>
</comment>
<dbReference type="EMBL" id="MGFX01000001">
    <property type="protein sequence ID" value="OGM15969.1"/>
    <property type="molecule type" value="Genomic_DNA"/>
</dbReference>
<evidence type="ECO:0000256" key="4">
    <source>
        <dbReference type="ARBA" id="ARBA00022989"/>
    </source>
</evidence>
<evidence type="ECO:0000256" key="5">
    <source>
        <dbReference type="ARBA" id="ARBA00023136"/>
    </source>
</evidence>
<keyword evidence="5 6" id="KW-0472">Membrane</keyword>
<feature type="transmembrane region" description="Helical" evidence="6">
    <location>
        <begin position="7"/>
        <end position="25"/>
    </location>
</feature>
<protein>
    <recommendedName>
        <fullName evidence="9">AI-2E family transporter</fullName>
    </recommendedName>
</protein>
<dbReference type="STRING" id="1802485.A2V97_04355"/>
<dbReference type="PANTHER" id="PTHR21716:SF62">
    <property type="entry name" value="TRANSPORT PROTEIN YDBI-RELATED"/>
    <property type="match status" value="1"/>
</dbReference>
<dbReference type="Proteomes" id="UP000177382">
    <property type="component" value="Unassembled WGS sequence"/>
</dbReference>
<dbReference type="GO" id="GO:0055085">
    <property type="term" value="P:transmembrane transport"/>
    <property type="evidence" value="ECO:0007669"/>
    <property type="project" value="TreeGrafter"/>
</dbReference>
<accession>A0A1F7XME6</accession>
<dbReference type="AlphaFoldDB" id="A0A1F7XME6"/>
<evidence type="ECO:0000313" key="7">
    <source>
        <dbReference type="EMBL" id="OGM15969.1"/>
    </source>
</evidence>
<gene>
    <name evidence="7" type="ORF">A2V97_04355</name>
</gene>
<evidence type="ECO:0000256" key="1">
    <source>
        <dbReference type="ARBA" id="ARBA00004141"/>
    </source>
</evidence>
<comment type="subcellular location">
    <subcellularLocation>
        <location evidence="1">Membrane</location>
        <topology evidence="1">Multi-pass membrane protein</topology>
    </subcellularLocation>
</comment>
<organism evidence="7 8">
    <name type="scientific">Candidatus Woesebacteria bacterium RBG_16_42_24</name>
    <dbReference type="NCBI Taxonomy" id="1802485"/>
    <lineage>
        <taxon>Bacteria</taxon>
        <taxon>Candidatus Woeseibacteriota</taxon>
    </lineage>
</organism>
<name>A0A1F7XME6_9BACT</name>
<feature type="transmembrane region" description="Helical" evidence="6">
    <location>
        <begin position="135"/>
        <end position="154"/>
    </location>
</feature>
<dbReference type="GO" id="GO:0016020">
    <property type="term" value="C:membrane"/>
    <property type="evidence" value="ECO:0007669"/>
    <property type="project" value="UniProtKB-SubCell"/>
</dbReference>
<feature type="transmembrane region" description="Helical" evidence="6">
    <location>
        <begin position="235"/>
        <end position="263"/>
    </location>
</feature>
<evidence type="ECO:0000256" key="6">
    <source>
        <dbReference type="SAM" id="Phobius"/>
    </source>
</evidence>
<feature type="transmembrane region" description="Helical" evidence="6">
    <location>
        <begin position="61"/>
        <end position="82"/>
    </location>
</feature>
<reference evidence="7 8" key="1">
    <citation type="journal article" date="2016" name="Nat. Commun.">
        <title>Thousands of microbial genomes shed light on interconnected biogeochemical processes in an aquifer system.</title>
        <authorList>
            <person name="Anantharaman K."/>
            <person name="Brown C.T."/>
            <person name="Hug L.A."/>
            <person name="Sharon I."/>
            <person name="Castelle C.J."/>
            <person name="Probst A.J."/>
            <person name="Thomas B.C."/>
            <person name="Singh A."/>
            <person name="Wilkins M.J."/>
            <person name="Karaoz U."/>
            <person name="Brodie E.L."/>
            <person name="Williams K.H."/>
            <person name="Hubbard S.S."/>
            <person name="Banfield J.F."/>
        </authorList>
    </citation>
    <scope>NUCLEOTIDE SEQUENCE [LARGE SCALE GENOMIC DNA]</scope>
</reference>
<evidence type="ECO:0000256" key="3">
    <source>
        <dbReference type="ARBA" id="ARBA00022692"/>
    </source>
</evidence>
<keyword evidence="4 6" id="KW-1133">Transmembrane helix</keyword>
<evidence type="ECO:0000313" key="8">
    <source>
        <dbReference type="Proteomes" id="UP000177382"/>
    </source>
</evidence>
<evidence type="ECO:0008006" key="9">
    <source>
        <dbReference type="Google" id="ProtNLM"/>
    </source>
</evidence>
<feature type="transmembrane region" description="Helical" evidence="6">
    <location>
        <begin position="301"/>
        <end position="322"/>
    </location>
</feature>
<feature type="transmembrane region" description="Helical" evidence="6">
    <location>
        <begin position="31"/>
        <end position="49"/>
    </location>
</feature>
<proteinExistence type="inferred from homology"/>
<keyword evidence="3 6" id="KW-0812">Transmembrane</keyword>
<sequence>MPRKIEISHRTIVFMVLFLLFLWLLYLIRDIILEFFVALLIMAILDPTVTRFSRFKIPRAISVLVVYILSIGLISLTIGAIIPPLVEQTAAFAVGLPKYLANLGVSRFVSDEIVRQLLNQIGIIPAQALKIGISIFSNVLGVLTVLILAFYLLLTRDKLDEALGFFFGDDRRKEAIKLVDVLEQKLGGWARGELALMVLVGVSTYFGLILLGIPFALPLALLAGLLEIVPYVGPIISAIPSVIIGLGISPIIGLATAALYFLIQQVENYVFVPKVMEKSVGVSPIITLLALAVGFRLAGVVGIVMSVPVVISIQVIVARYLLTKE</sequence>
<dbReference type="InterPro" id="IPR002549">
    <property type="entry name" value="AI-2E-like"/>
</dbReference>
<feature type="transmembrane region" description="Helical" evidence="6">
    <location>
        <begin position="275"/>
        <end position="295"/>
    </location>
</feature>
<dbReference type="PANTHER" id="PTHR21716">
    <property type="entry name" value="TRANSMEMBRANE PROTEIN"/>
    <property type="match status" value="1"/>
</dbReference>
<dbReference type="Pfam" id="PF01594">
    <property type="entry name" value="AI-2E_transport"/>
    <property type="match status" value="1"/>
</dbReference>
<feature type="transmembrane region" description="Helical" evidence="6">
    <location>
        <begin position="194"/>
        <end position="223"/>
    </location>
</feature>
<evidence type="ECO:0000256" key="2">
    <source>
        <dbReference type="ARBA" id="ARBA00009773"/>
    </source>
</evidence>